<keyword evidence="2" id="KW-1003">Cell membrane</keyword>
<feature type="transmembrane region" description="Helical" evidence="6">
    <location>
        <begin position="260"/>
        <end position="282"/>
    </location>
</feature>
<evidence type="ECO:0000256" key="6">
    <source>
        <dbReference type="SAM" id="Phobius"/>
    </source>
</evidence>
<comment type="subcellular location">
    <subcellularLocation>
        <location evidence="1">Cell membrane</location>
        <topology evidence="1">Multi-pass membrane protein</topology>
    </subcellularLocation>
</comment>
<dbReference type="Proteomes" id="UP001172778">
    <property type="component" value="Unassembled WGS sequence"/>
</dbReference>
<proteinExistence type="predicted"/>
<feature type="transmembrane region" description="Helical" evidence="6">
    <location>
        <begin position="18"/>
        <end position="41"/>
    </location>
</feature>
<reference evidence="7" key="1">
    <citation type="submission" date="2023-03" db="EMBL/GenBank/DDBJ databases">
        <title>Chitinimonas shenzhenensis gen. nov., sp. nov., a novel member of family Burkholderiaceae isolated from activated sludge collected in Shen Zhen, China.</title>
        <authorList>
            <person name="Wang X."/>
        </authorList>
    </citation>
    <scope>NUCLEOTIDE SEQUENCE</scope>
    <source>
        <strain evidence="7">DQS-5</strain>
    </source>
</reference>
<sequence length="323" mass="34826">MTFVNTGQTTARPPTRQWVWLGGSILLAVLAYLAVVLWVGWAEVSRAILQVGAGGLLLAALMSCCNFGLRYLRWRRYLAHFQHRLPWLDGGLAYMAGFALTTTPLRAGETLRGLLLARFGVRFGQTVAIFVSERLADLMVVIALVSLGLAQFPQARPIVALCALLVAGVLISLLWPYWLQQLARRWAQGRIGRWLAHGVRLLQDARHCHGRGLLALSLLIGLLAWSVEGIAFQSILGGMGVSLSFTTVLLVYMIGKLAGVLSFAPGGLGGTEAAIALLLIWSGVPPAQAAAATILVRLVTLWLAVALGCTALALSLWREKQTS</sequence>
<dbReference type="PANTHER" id="PTHR39087:SF2">
    <property type="entry name" value="UPF0104 MEMBRANE PROTEIN MJ1595"/>
    <property type="match status" value="1"/>
</dbReference>
<accession>A0ABT7DS82</accession>
<comment type="caution">
    <text evidence="7">The sequence shown here is derived from an EMBL/GenBank/DDBJ whole genome shotgun (WGS) entry which is preliminary data.</text>
</comment>
<feature type="transmembrane region" description="Helical" evidence="6">
    <location>
        <begin position="294"/>
        <end position="317"/>
    </location>
</feature>
<evidence type="ECO:0000256" key="1">
    <source>
        <dbReference type="ARBA" id="ARBA00004651"/>
    </source>
</evidence>
<dbReference type="EMBL" id="JARRAF010000002">
    <property type="protein sequence ID" value="MDK2122923.1"/>
    <property type="molecule type" value="Genomic_DNA"/>
</dbReference>
<keyword evidence="8" id="KW-1185">Reference proteome</keyword>
<gene>
    <name evidence="7" type="ORF">PZA18_02530</name>
</gene>
<feature type="transmembrane region" description="Helical" evidence="6">
    <location>
        <begin position="231"/>
        <end position="253"/>
    </location>
</feature>
<organism evidence="7 8">
    <name type="scientific">Parachitinimonas caeni</name>
    <dbReference type="NCBI Taxonomy" id="3031301"/>
    <lineage>
        <taxon>Bacteria</taxon>
        <taxon>Pseudomonadati</taxon>
        <taxon>Pseudomonadota</taxon>
        <taxon>Betaproteobacteria</taxon>
        <taxon>Neisseriales</taxon>
        <taxon>Chitinibacteraceae</taxon>
        <taxon>Parachitinimonas</taxon>
    </lineage>
</organism>
<dbReference type="PANTHER" id="PTHR39087">
    <property type="entry name" value="UPF0104 MEMBRANE PROTEIN MJ1595"/>
    <property type="match status" value="1"/>
</dbReference>
<keyword evidence="5 6" id="KW-0472">Membrane</keyword>
<evidence type="ECO:0000313" key="8">
    <source>
        <dbReference type="Proteomes" id="UP001172778"/>
    </source>
</evidence>
<dbReference type="RefSeq" id="WP_284099210.1">
    <property type="nucleotide sequence ID" value="NZ_JARRAF010000002.1"/>
</dbReference>
<feature type="transmembrane region" description="Helical" evidence="6">
    <location>
        <begin position="47"/>
        <end position="69"/>
    </location>
</feature>
<evidence type="ECO:0000256" key="3">
    <source>
        <dbReference type="ARBA" id="ARBA00022692"/>
    </source>
</evidence>
<dbReference type="Pfam" id="PF03706">
    <property type="entry name" value="LPG_synthase_TM"/>
    <property type="match status" value="1"/>
</dbReference>
<dbReference type="InterPro" id="IPR022791">
    <property type="entry name" value="L-PG_synthase/AglD"/>
</dbReference>
<feature type="transmembrane region" description="Helical" evidence="6">
    <location>
        <begin position="158"/>
        <end position="178"/>
    </location>
</feature>
<feature type="transmembrane region" description="Helical" evidence="6">
    <location>
        <begin position="208"/>
        <end position="225"/>
    </location>
</feature>
<keyword evidence="3 6" id="KW-0812">Transmembrane</keyword>
<dbReference type="NCBIfam" id="TIGR00374">
    <property type="entry name" value="flippase-like domain"/>
    <property type="match status" value="1"/>
</dbReference>
<evidence type="ECO:0000256" key="2">
    <source>
        <dbReference type="ARBA" id="ARBA00022475"/>
    </source>
</evidence>
<protein>
    <submittedName>
        <fullName evidence="7">Lysylphosphatidylglycerol synthase transmembrane domain-containing protein</fullName>
    </submittedName>
</protein>
<keyword evidence="4 6" id="KW-1133">Transmembrane helix</keyword>
<evidence type="ECO:0000256" key="5">
    <source>
        <dbReference type="ARBA" id="ARBA00023136"/>
    </source>
</evidence>
<evidence type="ECO:0000313" key="7">
    <source>
        <dbReference type="EMBL" id="MDK2122923.1"/>
    </source>
</evidence>
<feature type="transmembrane region" description="Helical" evidence="6">
    <location>
        <begin position="135"/>
        <end position="152"/>
    </location>
</feature>
<name>A0ABT7DS82_9NEIS</name>
<evidence type="ECO:0000256" key="4">
    <source>
        <dbReference type="ARBA" id="ARBA00022989"/>
    </source>
</evidence>